<dbReference type="GO" id="GO:0008270">
    <property type="term" value="F:zinc ion binding"/>
    <property type="evidence" value="ECO:0007669"/>
    <property type="project" value="UniProtKB-KW"/>
</dbReference>
<dbReference type="HOGENOM" id="CLU_040332_0_0_1"/>
<feature type="compositionally biased region" description="Pro residues" evidence="2">
    <location>
        <begin position="110"/>
        <end position="121"/>
    </location>
</feature>
<feature type="compositionally biased region" description="Pro residues" evidence="2">
    <location>
        <begin position="134"/>
        <end position="155"/>
    </location>
</feature>
<evidence type="ECO:0000256" key="2">
    <source>
        <dbReference type="SAM" id="MobiDB-lite"/>
    </source>
</evidence>
<dbReference type="OrthoDB" id="3045089at2759"/>
<feature type="compositionally biased region" description="Pro residues" evidence="2">
    <location>
        <begin position="163"/>
        <end position="172"/>
    </location>
</feature>
<keyword evidence="1" id="KW-0479">Metal-binding</keyword>
<dbReference type="SUPFAM" id="SSF57850">
    <property type="entry name" value="RING/U-box"/>
    <property type="match status" value="1"/>
</dbReference>
<feature type="compositionally biased region" description="Pro residues" evidence="2">
    <location>
        <begin position="399"/>
        <end position="412"/>
    </location>
</feature>
<keyword evidence="1" id="KW-0863">Zinc-finger</keyword>
<dbReference type="PANTHER" id="PTHR14879">
    <property type="entry name" value="CASPASE REGULATOR, RING FINGER DOMAIN-CONTAINING"/>
    <property type="match status" value="1"/>
</dbReference>
<evidence type="ECO:0000313" key="4">
    <source>
        <dbReference type="EMBL" id="KIM46818.1"/>
    </source>
</evidence>
<feature type="compositionally biased region" description="Pro residues" evidence="2">
    <location>
        <begin position="233"/>
        <end position="245"/>
    </location>
</feature>
<dbReference type="InterPro" id="IPR051728">
    <property type="entry name" value="RING-FYVE_E3_ubiquitin-ligase"/>
</dbReference>
<dbReference type="SMART" id="SM00184">
    <property type="entry name" value="RING"/>
    <property type="match status" value="1"/>
</dbReference>
<reference evidence="5" key="2">
    <citation type="submission" date="2015-01" db="EMBL/GenBank/DDBJ databases">
        <title>Evolutionary Origins and Diversification of the Mycorrhizal Mutualists.</title>
        <authorList>
            <consortium name="DOE Joint Genome Institute"/>
            <consortium name="Mycorrhizal Genomics Consortium"/>
            <person name="Kohler A."/>
            <person name="Kuo A."/>
            <person name="Nagy L.G."/>
            <person name="Floudas D."/>
            <person name="Copeland A."/>
            <person name="Barry K.W."/>
            <person name="Cichocki N."/>
            <person name="Veneault-Fourrey C."/>
            <person name="LaButti K."/>
            <person name="Lindquist E.A."/>
            <person name="Lipzen A."/>
            <person name="Lundell T."/>
            <person name="Morin E."/>
            <person name="Murat C."/>
            <person name="Riley R."/>
            <person name="Ohm R."/>
            <person name="Sun H."/>
            <person name="Tunlid A."/>
            <person name="Henrissat B."/>
            <person name="Grigoriev I.V."/>
            <person name="Hibbett D.S."/>
            <person name="Martin F."/>
        </authorList>
    </citation>
    <scope>NUCLEOTIDE SEQUENCE [LARGE SCALE GENOMIC DNA]</scope>
    <source>
        <strain evidence="5">h7</strain>
    </source>
</reference>
<dbReference type="Proteomes" id="UP000053424">
    <property type="component" value="Unassembled WGS sequence"/>
</dbReference>
<evidence type="ECO:0000256" key="1">
    <source>
        <dbReference type="PROSITE-ProRule" id="PRU00175"/>
    </source>
</evidence>
<organism evidence="4 5">
    <name type="scientific">Hebeloma cylindrosporum</name>
    <dbReference type="NCBI Taxonomy" id="76867"/>
    <lineage>
        <taxon>Eukaryota</taxon>
        <taxon>Fungi</taxon>
        <taxon>Dikarya</taxon>
        <taxon>Basidiomycota</taxon>
        <taxon>Agaricomycotina</taxon>
        <taxon>Agaricomycetes</taxon>
        <taxon>Agaricomycetidae</taxon>
        <taxon>Agaricales</taxon>
        <taxon>Agaricineae</taxon>
        <taxon>Hymenogastraceae</taxon>
        <taxon>Hebeloma</taxon>
    </lineage>
</organism>
<name>A0A0C2YAF7_HEBCY</name>
<dbReference type="Gene3D" id="3.30.40.10">
    <property type="entry name" value="Zinc/RING finger domain, C3HC4 (zinc finger)"/>
    <property type="match status" value="1"/>
</dbReference>
<accession>A0A0C2YAF7</accession>
<reference evidence="4 5" key="1">
    <citation type="submission" date="2014-04" db="EMBL/GenBank/DDBJ databases">
        <authorList>
            <consortium name="DOE Joint Genome Institute"/>
            <person name="Kuo A."/>
            <person name="Gay G."/>
            <person name="Dore J."/>
            <person name="Kohler A."/>
            <person name="Nagy L.G."/>
            <person name="Floudas D."/>
            <person name="Copeland A."/>
            <person name="Barry K.W."/>
            <person name="Cichocki N."/>
            <person name="Veneault-Fourrey C."/>
            <person name="LaButti K."/>
            <person name="Lindquist E.A."/>
            <person name="Lipzen A."/>
            <person name="Lundell T."/>
            <person name="Morin E."/>
            <person name="Murat C."/>
            <person name="Sun H."/>
            <person name="Tunlid A."/>
            <person name="Henrissat B."/>
            <person name="Grigoriev I.V."/>
            <person name="Hibbett D.S."/>
            <person name="Martin F."/>
            <person name="Nordberg H.P."/>
            <person name="Cantor M.N."/>
            <person name="Hua S.X."/>
        </authorList>
    </citation>
    <scope>NUCLEOTIDE SEQUENCE [LARGE SCALE GENOMIC DNA]</scope>
    <source>
        <strain evidence="5">h7</strain>
    </source>
</reference>
<sequence length="480" mass="52476">MPRSGEATGYDAMHVCAFCIEYLTITAAGRNQLKAMNLGKLKRYINAYNIGIDRAVEKDDLIDAIVMARGANGCVSRANENFYRKYSVPNKALPGRPRGLFSRPGQSSNQPPPPPPRPPTGPVHEFPRPDLAPDDPPPSQAPPPPTYPPHPPPRPTGQHNFNAPPPPPPPRPHSAYSYVPPHNPPPQFHTPPPRPPPPGMDQPYWGGYDPRSYPGPQAQAPPPPPHHSRPQPQASPRPSYPPRPRPATQRPPASEPPAPPPRPRAVSTAPPPNLSQLINMSPESIASLSISALKSILFINHVNVGQILEKSDLVSKVMTLIQDEKAERERQRQAEEREEMELMQRELERREAVRQRALEREAADAATSRETGGDQAQQGGDNETPAQHSDDPRSGASPVPSPPPKSLVPPPKVQGSASTLERTGLCVVCQDEEANIAIVDCGHMAMCRGCSDLIMASSRECPLCRTRIVTEARLLRIFRT</sequence>
<gene>
    <name evidence="4" type="ORF">M413DRAFT_440392</name>
</gene>
<feature type="compositionally biased region" description="Pro residues" evidence="2">
    <location>
        <begin position="253"/>
        <end position="273"/>
    </location>
</feature>
<dbReference type="AlphaFoldDB" id="A0A0C2YAF7"/>
<evidence type="ECO:0000313" key="5">
    <source>
        <dbReference type="Proteomes" id="UP000053424"/>
    </source>
</evidence>
<feature type="region of interest" description="Disordered" evidence="2">
    <location>
        <begin position="355"/>
        <end position="416"/>
    </location>
</feature>
<dbReference type="Pfam" id="PF13920">
    <property type="entry name" value="zf-C3HC4_3"/>
    <property type="match status" value="1"/>
</dbReference>
<dbReference type="STRING" id="686832.A0A0C2YAF7"/>
<keyword evidence="5" id="KW-1185">Reference proteome</keyword>
<dbReference type="EMBL" id="KN831770">
    <property type="protein sequence ID" value="KIM46818.1"/>
    <property type="molecule type" value="Genomic_DNA"/>
</dbReference>
<feature type="domain" description="RING-type" evidence="3">
    <location>
        <begin position="426"/>
        <end position="465"/>
    </location>
</feature>
<dbReference type="PANTHER" id="PTHR14879:SF5">
    <property type="entry name" value="RING-TYPE DOMAIN-CONTAINING PROTEIN"/>
    <property type="match status" value="1"/>
</dbReference>
<dbReference type="InterPro" id="IPR013083">
    <property type="entry name" value="Znf_RING/FYVE/PHD"/>
</dbReference>
<evidence type="ECO:0000259" key="3">
    <source>
        <dbReference type="PROSITE" id="PS50089"/>
    </source>
</evidence>
<feature type="compositionally biased region" description="Polar residues" evidence="2">
    <location>
        <begin position="368"/>
        <end position="387"/>
    </location>
</feature>
<dbReference type="InterPro" id="IPR001841">
    <property type="entry name" value="Znf_RING"/>
</dbReference>
<feature type="region of interest" description="Disordered" evidence="2">
    <location>
        <begin position="88"/>
        <end position="275"/>
    </location>
</feature>
<feature type="compositionally biased region" description="Pro residues" evidence="2">
    <location>
        <begin position="181"/>
        <end position="200"/>
    </location>
</feature>
<dbReference type="PROSITE" id="PS50089">
    <property type="entry name" value="ZF_RING_2"/>
    <property type="match status" value="1"/>
</dbReference>
<protein>
    <recommendedName>
        <fullName evidence="3">RING-type domain-containing protein</fullName>
    </recommendedName>
</protein>
<keyword evidence="1" id="KW-0862">Zinc</keyword>
<proteinExistence type="predicted"/>